<keyword evidence="1" id="KW-0812">Transmembrane</keyword>
<keyword evidence="3" id="KW-1185">Reference proteome</keyword>
<dbReference type="RefSeq" id="WP_188761547.1">
    <property type="nucleotide sequence ID" value="NZ_BMJM01000002.1"/>
</dbReference>
<dbReference type="EMBL" id="BMJM01000002">
    <property type="protein sequence ID" value="GGE03200.1"/>
    <property type="molecule type" value="Genomic_DNA"/>
</dbReference>
<dbReference type="AlphaFoldDB" id="A0A917E5Q2"/>
<protein>
    <submittedName>
        <fullName evidence="2">Uncharacterized protein</fullName>
    </submittedName>
</protein>
<accession>A0A917E5Q2</accession>
<evidence type="ECO:0000256" key="1">
    <source>
        <dbReference type="SAM" id="Phobius"/>
    </source>
</evidence>
<gene>
    <name evidence="2" type="ORF">GCM10011529_07050</name>
</gene>
<dbReference type="Proteomes" id="UP000635071">
    <property type="component" value="Unassembled WGS sequence"/>
</dbReference>
<comment type="caution">
    <text evidence="2">The sequence shown here is derived from an EMBL/GenBank/DDBJ whole genome shotgun (WGS) entry which is preliminary data.</text>
</comment>
<reference evidence="2" key="1">
    <citation type="journal article" date="2014" name="Int. J. Syst. Evol. Microbiol.">
        <title>Complete genome sequence of Corynebacterium casei LMG S-19264T (=DSM 44701T), isolated from a smear-ripened cheese.</title>
        <authorList>
            <consortium name="US DOE Joint Genome Institute (JGI-PGF)"/>
            <person name="Walter F."/>
            <person name="Albersmeier A."/>
            <person name="Kalinowski J."/>
            <person name="Ruckert C."/>
        </authorList>
    </citation>
    <scope>NUCLEOTIDE SEQUENCE</scope>
    <source>
        <strain evidence="2">CGMCC 1.15519</strain>
    </source>
</reference>
<organism evidence="2 3">
    <name type="scientific">Sandarakinorhabdus glacialis</name>
    <dbReference type="NCBI Taxonomy" id="1614636"/>
    <lineage>
        <taxon>Bacteria</taxon>
        <taxon>Pseudomonadati</taxon>
        <taxon>Pseudomonadota</taxon>
        <taxon>Alphaproteobacteria</taxon>
        <taxon>Sphingomonadales</taxon>
        <taxon>Sphingosinicellaceae</taxon>
        <taxon>Sandarakinorhabdus</taxon>
    </lineage>
</organism>
<proteinExistence type="predicted"/>
<evidence type="ECO:0000313" key="2">
    <source>
        <dbReference type="EMBL" id="GGE03200.1"/>
    </source>
</evidence>
<keyword evidence="1" id="KW-0472">Membrane</keyword>
<keyword evidence="1" id="KW-1133">Transmembrane helix</keyword>
<name>A0A917E5Q2_9SPHN</name>
<evidence type="ECO:0000313" key="3">
    <source>
        <dbReference type="Proteomes" id="UP000635071"/>
    </source>
</evidence>
<reference evidence="2" key="2">
    <citation type="submission" date="2020-09" db="EMBL/GenBank/DDBJ databases">
        <authorList>
            <person name="Sun Q."/>
            <person name="Zhou Y."/>
        </authorList>
    </citation>
    <scope>NUCLEOTIDE SEQUENCE</scope>
    <source>
        <strain evidence="2">CGMCC 1.15519</strain>
    </source>
</reference>
<feature type="transmembrane region" description="Helical" evidence="1">
    <location>
        <begin position="287"/>
        <end position="310"/>
    </location>
</feature>
<sequence length="564" mass="60438">MIIGGILRWIGRHLILFVLLLAALTAAAWVDSSADGGMQARAQRLEGAERELRGFVDARRGQAVTAVTAADLGSQAAVARRLGAARGELAALGSARPGALDMMKSLQGVIVQVVERDLNRAVLQQEIAFLEALGRNLADRGAALQQRAGYDARIAAQERRIAELAVSYAADGERLQVLKSRSVLDRYAVDMGGVTNLPEFYAERRAENLKLRGAAIGSRDALIAQRRMVHDVEALATPVVAIDALEGVMAPLTRVSADQRAKLEATLQGEARRWYQKLGIDKVLRPALWALAGIILLPLAIRTLFYWVLAPLASLQKPIRLLERAAPIAPPLGRSAVSKPVVLAPGEELLVKQGFVQTISHGGSKDTRLLLDYRYPVSSLASGLAFLTRVRAGSPGDVTTVSATRDAFAEVVMLALPEGGAAVLQPRALVGVVQAVARPMRITSHWRLGTLNAWLTWQLRFLVFHGPAQVILKGGRGVRIELARGGRSIGHDQLIGFSAGLAYSTGRTETFLPYLFGQEPLLKDRVAAGEGLLIAEEAPMAGRRGGVSRGLEGVVDAALKVFGI</sequence>